<evidence type="ECO:0000313" key="2">
    <source>
        <dbReference type="Proteomes" id="UP000234681"/>
    </source>
</evidence>
<organism evidence="1 2">
    <name type="scientific">Rattus norvegicus</name>
    <name type="common">Rat</name>
    <dbReference type="NCBI Taxonomy" id="10116"/>
    <lineage>
        <taxon>Eukaryota</taxon>
        <taxon>Metazoa</taxon>
        <taxon>Chordata</taxon>
        <taxon>Craniata</taxon>
        <taxon>Vertebrata</taxon>
        <taxon>Euteleostomi</taxon>
        <taxon>Mammalia</taxon>
        <taxon>Eutheria</taxon>
        <taxon>Euarchontoglires</taxon>
        <taxon>Glires</taxon>
        <taxon>Rodentia</taxon>
        <taxon>Myomorpha</taxon>
        <taxon>Muroidea</taxon>
        <taxon>Muridae</taxon>
        <taxon>Murinae</taxon>
        <taxon>Rattus</taxon>
    </lineage>
</organism>
<feature type="non-terminal residue" evidence="1">
    <location>
        <position position="16"/>
    </location>
</feature>
<gene>
    <name evidence="1" type="ORF">rCG_50130</name>
</gene>
<name>A6JVN7_RAT</name>
<accession>A6JVN7</accession>
<dbReference type="AlphaFoldDB" id="A6JVN7"/>
<protein>
    <submittedName>
        <fullName evidence="1">RCG50130</fullName>
    </submittedName>
</protein>
<sequence>MFGKYINKAQWTVHNT</sequence>
<proteinExistence type="predicted"/>
<reference evidence="1 2" key="1">
    <citation type="submission" date="2005-09" db="EMBL/GenBank/DDBJ databases">
        <authorList>
            <person name="Mural R.J."/>
            <person name="Li P.W."/>
            <person name="Adams M.D."/>
            <person name="Amanatides P.G."/>
            <person name="Baden-Tillson H."/>
            <person name="Barnstead M."/>
            <person name="Chin S.H."/>
            <person name="Dew I."/>
            <person name="Evans C.A."/>
            <person name="Ferriera S."/>
            <person name="Flanigan M."/>
            <person name="Fosler C."/>
            <person name="Glodek A."/>
            <person name="Gu Z."/>
            <person name="Holt R.A."/>
            <person name="Jennings D."/>
            <person name="Kraft C.L."/>
            <person name="Lu F."/>
            <person name="Nguyen T."/>
            <person name="Nusskern D.R."/>
            <person name="Pfannkoch C.M."/>
            <person name="Sitter C."/>
            <person name="Sutton G.G."/>
            <person name="Venter J.C."/>
            <person name="Wang Z."/>
            <person name="Woodage T."/>
            <person name="Zheng X.H."/>
            <person name="Zhong F."/>
        </authorList>
    </citation>
    <scope>NUCLEOTIDE SEQUENCE [LARGE SCALE GENOMIC DNA]</scope>
    <source>
        <strain>BN</strain>
        <strain evidence="2">Sprague-Dawley</strain>
    </source>
</reference>
<evidence type="ECO:0000313" key="1">
    <source>
        <dbReference type="EMBL" id="EDM14815.1"/>
    </source>
</evidence>
<dbReference type="Proteomes" id="UP000234681">
    <property type="component" value="Chromosome 2"/>
</dbReference>
<dbReference type="EMBL" id="CH474003">
    <property type="protein sequence ID" value="EDM14815.1"/>
    <property type="molecule type" value="Genomic_DNA"/>
</dbReference>